<dbReference type="GO" id="GO:0030596">
    <property type="term" value="F:alpha-L-rhamnosidase activity"/>
    <property type="evidence" value="ECO:0007669"/>
    <property type="project" value="UniProtKB-EC"/>
</dbReference>
<dbReference type="CAZy" id="GH78">
    <property type="family name" value="Glycoside Hydrolase Family 78"/>
</dbReference>
<keyword evidence="3" id="KW-0378">Hydrolase</keyword>
<evidence type="ECO:0000256" key="1">
    <source>
        <dbReference type="ARBA" id="ARBA00001445"/>
    </source>
</evidence>
<comment type="catalytic activity">
    <reaction evidence="1">
        <text>Hydrolysis of terminal non-reducing alpha-L-rhamnose residues in alpha-L-rhamnosides.</text>
        <dbReference type="EC" id="3.2.1.40"/>
    </reaction>
</comment>
<feature type="domain" description="Alpha-L-rhamnosidase six-hairpin glycosidase" evidence="5">
    <location>
        <begin position="111"/>
        <end position="459"/>
    </location>
</feature>
<evidence type="ECO:0000259" key="4">
    <source>
        <dbReference type="Pfam" id="PF05592"/>
    </source>
</evidence>
<organism evidence="7 8">
    <name type="scientific">Lacrimispora saccharolytica (strain ATCC 35040 / DSM 2544 / NRCC 2533 / WM1)</name>
    <name type="common">Clostridium saccharolyticum</name>
    <dbReference type="NCBI Taxonomy" id="610130"/>
    <lineage>
        <taxon>Bacteria</taxon>
        <taxon>Bacillati</taxon>
        <taxon>Bacillota</taxon>
        <taxon>Clostridia</taxon>
        <taxon>Lachnospirales</taxon>
        <taxon>Lachnospiraceae</taxon>
        <taxon>Lacrimispora</taxon>
    </lineage>
</organism>
<evidence type="ECO:0000259" key="6">
    <source>
        <dbReference type="Pfam" id="PF17390"/>
    </source>
</evidence>
<evidence type="ECO:0000256" key="2">
    <source>
        <dbReference type="ARBA" id="ARBA00012652"/>
    </source>
</evidence>
<dbReference type="Gene3D" id="1.50.10.10">
    <property type="match status" value="1"/>
</dbReference>
<reference evidence="7" key="1">
    <citation type="submission" date="2010-07" db="EMBL/GenBank/DDBJ databases">
        <title>Complete sequence of Clostridium saccharolyticum WM1.</title>
        <authorList>
            <consortium name="US DOE Joint Genome Institute"/>
            <person name="Lucas S."/>
            <person name="Copeland A."/>
            <person name="Lapidus A."/>
            <person name="Cheng J.-F."/>
            <person name="Bruce D."/>
            <person name="Goodwin L."/>
            <person name="Pitluck S."/>
            <person name="Chertkov O."/>
            <person name="Detter J.C."/>
            <person name="Han C."/>
            <person name="Tapia R."/>
            <person name="Land M."/>
            <person name="Hauser L."/>
            <person name="Chang Y.-J."/>
            <person name="Jeffries C."/>
            <person name="Kyrpides N."/>
            <person name="Ivanova N."/>
            <person name="Mikhailova N."/>
            <person name="Mouttaki H."/>
            <person name="Lin L."/>
            <person name="Zhou J."/>
            <person name="Hemme C.L."/>
            <person name="Woyke T."/>
        </authorList>
    </citation>
    <scope>NUCLEOTIDE SEQUENCE [LARGE SCALE GENOMIC DNA]</scope>
    <source>
        <strain evidence="7">WM1</strain>
    </source>
</reference>
<dbReference type="Gene3D" id="2.60.420.10">
    <property type="entry name" value="Maltose phosphorylase, domain 3"/>
    <property type="match status" value="1"/>
</dbReference>
<dbReference type="InterPro" id="IPR008902">
    <property type="entry name" value="Rhamnosid_concanavalin"/>
</dbReference>
<feature type="domain" description="Alpha-L-rhamnosidase C-terminal" evidence="6">
    <location>
        <begin position="461"/>
        <end position="534"/>
    </location>
</feature>
<dbReference type="PANTHER" id="PTHR33307">
    <property type="entry name" value="ALPHA-RHAMNOSIDASE (EUROFUNG)"/>
    <property type="match status" value="1"/>
</dbReference>
<dbReference type="Pfam" id="PF05592">
    <property type="entry name" value="Bac_rhamnosid"/>
    <property type="match status" value="1"/>
</dbReference>
<feature type="domain" description="Alpha-L-rhamnosidase concanavalin-like" evidence="4">
    <location>
        <begin position="11"/>
        <end position="106"/>
    </location>
</feature>
<keyword evidence="8" id="KW-1185">Reference proteome</keyword>
<dbReference type="Pfam" id="PF17390">
    <property type="entry name" value="Bac_rhamnosid_C"/>
    <property type="match status" value="1"/>
</dbReference>
<dbReference type="Proteomes" id="UP000001662">
    <property type="component" value="Chromosome"/>
</dbReference>
<dbReference type="InterPro" id="IPR008928">
    <property type="entry name" value="6-hairpin_glycosidase_sf"/>
</dbReference>
<dbReference type="HOGENOM" id="CLU_002926_0_2_9"/>
<dbReference type="EMBL" id="CP002109">
    <property type="protein sequence ID" value="ADL04034.1"/>
    <property type="molecule type" value="Genomic_DNA"/>
</dbReference>
<evidence type="ECO:0000256" key="3">
    <source>
        <dbReference type="ARBA" id="ARBA00022801"/>
    </source>
</evidence>
<dbReference type="PANTHER" id="PTHR33307:SF6">
    <property type="entry name" value="ALPHA-RHAMNOSIDASE (EUROFUNG)-RELATED"/>
    <property type="match status" value="1"/>
</dbReference>
<dbReference type="EC" id="3.2.1.40" evidence="2"/>
<dbReference type="InterPro" id="IPR016007">
    <property type="entry name" value="Alpha_rhamnosid"/>
</dbReference>
<protein>
    <recommendedName>
        <fullName evidence="2">alpha-L-rhamnosidase</fullName>
        <ecNumber evidence="2">3.2.1.40</ecNumber>
    </recommendedName>
</protein>
<name>D9R959_LACSW</name>
<dbReference type="InterPro" id="IPR035398">
    <property type="entry name" value="Bac_rhamnosid_C"/>
</dbReference>
<accession>D9R959</accession>
<dbReference type="STRING" id="610130.Closa_1434"/>
<sequence length="624" mass="71650">MKIHPSIFVSPKGEQILDFGQNMVGFCKFICREERGGQIHLQYGEVLQQECFYNGNYRSAKAEYNYTSDGCIKEVEPFFTFYGFRYVKVSGISKIDPKDFTGVVLYSDLQQTLQVSTDHVKLNRLMQNSLWGQRGNFIDIPTDCPQRDERLGWTADAQVFVNTACYHMDCYSFYKKYLNDLRYDQKVHYEGDIPMYSPSLKKAAGSGGAVWADAGTIIPWNLYQAYGDKRLLDENYSMMKEYTDTVITVDKKDGNHHIITSGFTYGDWLAQDGVCPQALLGGTDENFIKSIYYKNSLDLTAKAAKVLRKKEDERYYSSLSNQVRKAILREYFTPVGKLAVDTQTAYVLSLYYQVFIDKNKVIEGLKARLKKDLYRIKSGFTGTPLMLPVLFENGMDEEAYRILFNEEFPGWLYAVNLGATTIWERWNSMLPDGRVNGINMNSFNHYAYGSVCEAIYKYIAGLKFTKAGCKCALIAPKLNYRLKHMKLAFESPLGTYQIEWFIQEDGVFQMDVMIPYGATAKVILPNHKDKRIDELTSGEYHYCYMPVIDYHHPFSESSIVLDLLSNKEANRVFRERLPRIYAMVTGEDEEFLAMDLIAFGYHKMFGTSLDEIAEAGKALRVIKV</sequence>
<dbReference type="eggNOG" id="COG3408">
    <property type="taxonomic scope" value="Bacteria"/>
</dbReference>
<dbReference type="SUPFAM" id="SSF48208">
    <property type="entry name" value="Six-hairpin glycosidases"/>
    <property type="match status" value="1"/>
</dbReference>
<evidence type="ECO:0000313" key="8">
    <source>
        <dbReference type="Proteomes" id="UP000001662"/>
    </source>
</evidence>
<dbReference type="InterPro" id="IPR035396">
    <property type="entry name" value="Bac_rhamnosid6H"/>
</dbReference>
<evidence type="ECO:0000259" key="5">
    <source>
        <dbReference type="Pfam" id="PF17389"/>
    </source>
</evidence>
<gene>
    <name evidence="7" type="ordered locus">Closa_1434</name>
</gene>
<proteinExistence type="predicted"/>
<dbReference type="PaxDb" id="610130-Closa_1434"/>
<dbReference type="Pfam" id="PF17389">
    <property type="entry name" value="Bac_rhamnosid6H"/>
    <property type="match status" value="1"/>
</dbReference>
<dbReference type="GO" id="GO:0005975">
    <property type="term" value="P:carbohydrate metabolic process"/>
    <property type="evidence" value="ECO:0007669"/>
    <property type="project" value="InterPro"/>
</dbReference>
<dbReference type="AlphaFoldDB" id="D9R959"/>
<dbReference type="InterPro" id="IPR012341">
    <property type="entry name" value="6hp_glycosidase-like_sf"/>
</dbReference>
<dbReference type="Gene3D" id="2.60.120.260">
    <property type="entry name" value="Galactose-binding domain-like"/>
    <property type="match status" value="1"/>
</dbReference>
<evidence type="ECO:0000313" key="7">
    <source>
        <dbReference type="EMBL" id="ADL04034.1"/>
    </source>
</evidence>
<dbReference type="KEGG" id="csh:Closa_1434"/>